<accession>A0ABM8GIQ6</accession>
<dbReference type="Pfam" id="PF00903">
    <property type="entry name" value="Glyoxalase"/>
    <property type="match status" value="1"/>
</dbReference>
<name>A0ABM8GIQ6_9MICO</name>
<evidence type="ECO:0000313" key="3">
    <source>
        <dbReference type="EMBL" id="BDZ48270.1"/>
    </source>
</evidence>
<reference evidence="4" key="1">
    <citation type="journal article" date="2019" name="Int. J. Syst. Evol. Microbiol.">
        <title>The Global Catalogue of Microorganisms (GCM) 10K type strain sequencing project: providing services to taxonomists for standard genome sequencing and annotation.</title>
        <authorList>
            <consortium name="The Broad Institute Genomics Platform"/>
            <consortium name="The Broad Institute Genome Sequencing Center for Infectious Disease"/>
            <person name="Wu L."/>
            <person name="Ma J."/>
        </authorList>
    </citation>
    <scope>NUCLEOTIDE SEQUENCE [LARGE SCALE GENOMIC DNA]</scope>
    <source>
        <strain evidence="4">NBRC 108728</strain>
    </source>
</reference>
<dbReference type="InterPro" id="IPR029068">
    <property type="entry name" value="Glyas_Bleomycin-R_OHBP_Dase"/>
</dbReference>
<gene>
    <name evidence="3" type="ORF">GCM10025867_05110</name>
</gene>
<dbReference type="EMBL" id="AP027732">
    <property type="protein sequence ID" value="BDZ48270.1"/>
    <property type="molecule type" value="Genomic_DNA"/>
</dbReference>
<dbReference type="Gene3D" id="3.10.180.10">
    <property type="entry name" value="2,3-Dihydroxybiphenyl 1,2-Dioxygenase, domain 1"/>
    <property type="match status" value="1"/>
</dbReference>
<sequence>MVHDRPPQPARVAPQPDRVRPTAPPDLVESLRSAQRAGGWRGLGFNVDDCQKTYEELRAKGVEFVQAPLARPYGSEAVCRDDSGNWIVLIETVDPTMPAATATRS</sequence>
<dbReference type="SUPFAM" id="SSF54593">
    <property type="entry name" value="Glyoxalase/Bleomycin resistance protein/Dihydroxybiphenyl dioxygenase"/>
    <property type="match status" value="1"/>
</dbReference>
<dbReference type="Proteomes" id="UP001321486">
    <property type="component" value="Chromosome"/>
</dbReference>
<organism evidence="3 4">
    <name type="scientific">Frondihabitans sucicola</name>
    <dbReference type="NCBI Taxonomy" id="1268041"/>
    <lineage>
        <taxon>Bacteria</taxon>
        <taxon>Bacillati</taxon>
        <taxon>Actinomycetota</taxon>
        <taxon>Actinomycetes</taxon>
        <taxon>Micrococcales</taxon>
        <taxon>Microbacteriaceae</taxon>
        <taxon>Frondihabitans</taxon>
    </lineage>
</organism>
<feature type="region of interest" description="Disordered" evidence="1">
    <location>
        <begin position="1"/>
        <end position="25"/>
    </location>
</feature>
<dbReference type="RefSeq" id="WP_286345276.1">
    <property type="nucleotide sequence ID" value="NZ_AP027732.1"/>
</dbReference>
<protein>
    <recommendedName>
        <fullName evidence="2">VOC domain-containing protein</fullName>
    </recommendedName>
</protein>
<dbReference type="InterPro" id="IPR004360">
    <property type="entry name" value="Glyas_Fos-R_dOase_dom"/>
</dbReference>
<proteinExistence type="predicted"/>
<evidence type="ECO:0000259" key="2">
    <source>
        <dbReference type="PROSITE" id="PS51819"/>
    </source>
</evidence>
<dbReference type="InterPro" id="IPR037523">
    <property type="entry name" value="VOC_core"/>
</dbReference>
<feature type="domain" description="VOC" evidence="2">
    <location>
        <begin position="1"/>
        <end position="92"/>
    </location>
</feature>
<evidence type="ECO:0000256" key="1">
    <source>
        <dbReference type="SAM" id="MobiDB-lite"/>
    </source>
</evidence>
<keyword evidence="4" id="KW-1185">Reference proteome</keyword>
<dbReference type="PROSITE" id="PS51819">
    <property type="entry name" value="VOC"/>
    <property type="match status" value="1"/>
</dbReference>
<evidence type="ECO:0000313" key="4">
    <source>
        <dbReference type="Proteomes" id="UP001321486"/>
    </source>
</evidence>